<evidence type="ECO:0000256" key="1">
    <source>
        <dbReference type="SAM" id="MobiDB-lite"/>
    </source>
</evidence>
<evidence type="ECO:0000313" key="3">
    <source>
        <dbReference type="Proteomes" id="UP001194468"/>
    </source>
</evidence>
<reference evidence="2" key="2">
    <citation type="journal article" date="2020" name="Nat. Commun.">
        <title>Large-scale genome sequencing of mycorrhizal fungi provides insights into the early evolution of symbiotic traits.</title>
        <authorList>
            <person name="Miyauchi S."/>
            <person name="Kiss E."/>
            <person name="Kuo A."/>
            <person name="Drula E."/>
            <person name="Kohler A."/>
            <person name="Sanchez-Garcia M."/>
            <person name="Morin E."/>
            <person name="Andreopoulos B."/>
            <person name="Barry K.W."/>
            <person name="Bonito G."/>
            <person name="Buee M."/>
            <person name="Carver A."/>
            <person name="Chen C."/>
            <person name="Cichocki N."/>
            <person name="Clum A."/>
            <person name="Culley D."/>
            <person name="Crous P.W."/>
            <person name="Fauchery L."/>
            <person name="Girlanda M."/>
            <person name="Hayes R.D."/>
            <person name="Keri Z."/>
            <person name="LaButti K."/>
            <person name="Lipzen A."/>
            <person name="Lombard V."/>
            <person name="Magnuson J."/>
            <person name="Maillard F."/>
            <person name="Murat C."/>
            <person name="Nolan M."/>
            <person name="Ohm R.A."/>
            <person name="Pangilinan J."/>
            <person name="Pereira M.F."/>
            <person name="Perotto S."/>
            <person name="Peter M."/>
            <person name="Pfister S."/>
            <person name="Riley R."/>
            <person name="Sitrit Y."/>
            <person name="Stielow J.B."/>
            <person name="Szollosi G."/>
            <person name="Zifcakova L."/>
            <person name="Stursova M."/>
            <person name="Spatafora J.W."/>
            <person name="Tedersoo L."/>
            <person name="Vaario L.M."/>
            <person name="Yamada A."/>
            <person name="Yan M."/>
            <person name="Wang P."/>
            <person name="Xu J."/>
            <person name="Bruns T."/>
            <person name="Baldrian P."/>
            <person name="Vilgalys R."/>
            <person name="Dunand C."/>
            <person name="Henrissat B."/>
            <person name="Grigoriev I.V."/>
            <person name="Hibbett D."/>
            <person name="Nagy L.G."/>
            <person name="Martin F.M."/>
        </authorList>
    </citation>
    <scope>NUCLEOTIDE SEQUENCE</scope>
    <source>
        <strain evidence="2">BED1</strain>
    </source>
</reference>
<protein>
    <submittedName>
        <fullName evidence="2">Uncharacterized protein</fullName>
    </submittedName>
</protein>
<dbReference type="EMBL" id="WHUW01000025">
    <property type="protein sequence ID" value="KAF8435478.1"/>
    <property type="molecule type" value="Genomic_DNA"/>
</dbReference>
<evidence type="ECO:0000313" key="2">
    <source>
        <dbReference type="EMBL" id="KAF8435478.1"/>
    </source>
</evidence>
<organism evidence="2 3">
    <name type="scientific">Boletus edulis BED1</name>
    <dbReference type="NCBI Taxonomy" id="1328754"/>
    <lineage>
        <taxon>Eukaryota</taxon>
        <taxon>Fungi</taxon>
        <taxon>Dikarya</taxon>
        <taxon>Basidiomycota</taxon>
        <taxon>Agaricomycotina</taxon>
        <taxon>Agaricomycetes</taxon>
        <taxon>Agaricomycetidae</taxon>
        <taxon>Boletales</taxon>
        <taxon>Boletineae</taxon>
        <taxon>Boletaceae</taxon>
        <taxon>Boletoideae</taxon>
        <taxon>Boletus</taxon>
    </lineage>
</organism>
<gene>
    <name evidence="2" type="ORF">L210DRAFT_3551312</name>
</gene>
<accession>A0AAD4BN10</accession>
<name>A0AAD4BN10_BOLED</name>
<keyword evidence="3" id="KW-1185">Reference proteome</keyword>
<proteinExistence type="predicted"/>
<comment type="caution">
    <text evidence="2">The sequence shown here is derived from an EMBL/GenBank/DDBJ whole genome shotgun (WGS) entry which is preliminary data.</text>
</comment>
<sequence>MHTASNRTMTRSPPTNARFTWSPRPSVAADRNPTHPVTALVTRQGCGGFCSRLHSCFSGSGLQCSFRVYTISTRLTWSAWEAVTH</sequence>
<feature type="compositionally biased region" description="Polar residues" evidence="1">
    <location>
        <begin position="1"/>
        <end position="19"/>
    </location>
</feature>
<dbReference type="Proteomes" id="UP001194468">
    <property type="component" value="Unassembled WGS sequence"/>
</dbReference>
<reference evidence="2" key="1">
    <citation type="submission" date="2019-10" db="EMBL/GenBank/DDBJ databases">
        <authorList>
            <consortium name="DOE Joint Genome Institute"/>
            <person name="Kuo A."/>
            <person name="Miyauchi S."/>
            <person name="Kiss E."/>
            <person name="Drula E."/>
            <person name="Kohler A."/>
            <person name="Sanchez-Garcia M."/>
            <person name="Andreopoulos B."/>
            <person name="Barry K.W."/>
            <person name="Bonito G."/>
            <person name="Buee M."/>
            <person name="Carver A."/>
            <person name="Chen C."/>
            <person name="Cichocki N."/>
            <person name="Clum A."/>
            <person name="Culley D."/>
            <person name="Crous P.W."/>
            <person name="Fauchery L."/>
            <person name="Girlanda M."/>
            <person name="Hayes R."/>
            <person name="Keri Z."/>
            <person name="LaButti K."/>
            <person name="Lipzen A."/>
            <person name="Lombard V."/>
            <person name="Magnuson J."/>
            <person name="Maillard F."/>
            <person name="Morin E."/>
            <person name="Murat C."/>
            <person name="Nolan M."/>
            <person name="Ohm R."/>
            <person name="Pangilinan J."/>
            <person name="Pereira M."/>
            <person name="Perotto S."/>
            <person name="Peter M."/>
            <person name="Riley R."/>
            <person name="Sitrit Y."/>
            <person name="Stielow B."/>
            <person name="Szollosi G."/>
            <person name="Zifcakova L."/>
            <person name="Stursova M."/>
            <person name="Spatafora J.W."/>
            <person name="Tedersoo L."/>
            <person name="Vaario L.-M."/>
            <person name="Yamada A."/>
            <person name="Yan M."/>
            <person name="Wang P."/>
            <person name="Xu J."/>
            <person name="Bruns T."/>
            <person name="Baldrian P."/>
            <person name="Vilgalys R."/>
            <person name="Henrissat B."/>
            <person name="Grigoriev I.V."/>
            <person name="Hibbett D."/>
            <person name="Nagy L.G."/>
            <person name="Martin F.M."/>
        </authorList>
    </citation>
    <scope>NUCLEOTIDE SEQUENCE</scope>
    <source>
        <strain evidence="2">BED1</strain>
    </source>
</reference>
<feature type="region of interest" description="Disordered" evidence="1">
    <location>
        <begin position="1"/>
        <end position="33"/>
    </location>
</feature>
<dbReference type="AlphaFoldDB" id="A0AAD4BN10"/>